<keyword evidence="2" id="KW-0489">Methyltransferase</keyword>
<dbReference type="InParanoid" id="L9KQV5"/>
<evidence type="ECO:0000256" key="1">
    <source>
        <dbReference type="ARBA" id="ARBA00022691"/>
    </source>
</evidence>
<dbReference type="STRING" id="246437.L9KQV5"/>
<dbReference type="PANTHER" id="PTHR11006:SF92">
    <property type="entry name" value="PROTEIN ARGININE N-METHYLTRANSFERASE 2"/>
    <property type="match status" value="1"/>
</dbReference>
<dbReference type="PANTHER" id="PTHR11006">
    <property type="entry name" value="PROTEIN ARGININE N-METHYLTRANSFERASE"/>
    <property type="match status" value="1"/>
</dbReference>
<dbReference type="GO" id="GO:0005634">
    <property type="term" value="C:nucleus"/>
    <property type="evidence" value="ECO:0007669"/>
    <property type="project" value="TreeGrafter"/>
</dbReference>
<keyword evidence="2" id="KW-0808">Transferase</keyword>
<dbReference type="EMBL" id="KB320697">
    <property type="protein sequence ID" value="ELW65340.1"/>
    <property type="molecule type" value="Genomic_DNA"/>
</dbReference>
<keyword evidence="3" id="KW-1185">Reference proteome</keyword>
<dbReference type="SUPFAM" id="SSF53335">
    <property type="entry name" value="S-adenosyl-L-methionine-dependent methyltransferases"/>
    <property type="match status" value="1"/>
</dbReference>
<dbReference type="GO" id="GO:0032259">
    <property type="term" value="P:methylation"/>
    <property type="evidence" value="ECO:0007669"/>
    <property type="project" value="UniProtKB-KW"/>
</dbReference>
<dbReference type="Gene3D" id="3.40.50.150">
    <property type="entry name" value="Vaccinia Virus protein VP39"/>
    <property type="match status" value="1"/>
</dbReference>
<name>L9KQV5_TUPCH</name>
<dbReference type="InterPro" id="IPR025799">
    <property type="entry name" value="Arg_MeTrfase"/>
</dbReference>
<keyword evidence="1" id="KW-0949">S-adenosyl-L-methionine</keyword>
<sequence>MDEHVGCCGYVPANHVGRQVEEYGLEDTWQAEEYFGSNGTLKLHLEMLTDQPWTTKHHSVILQNTRIPEGQSHRGLRCGTGISSLFCAHYVQPKAVCAMEARAMVQHTGQLVLQNGFGNTITVFQHKVEEGVLLEEEVLVSE</sequence>
<accession>L9KQV5</accession>
<evidence type="ECO:0000313" key="3">
    <source>
        <dbReference type="Proteomes" id="UP000011518"/>
    </source>
</evidence>
<organism evidence="2 3">
    <name type="scientific">Tupaia chinensis</name>
    <name type="common">Chinese tree shrew</name>
    <name type="synonym">Tupaia belangeri chinensis</name>
    <dbReference type="NCBI Taxonomy" id="246437"/>
    <lineage>
        <taxon>Eukaryota</taxon>
        <taxon>Metazoa</taxon>
        <taxon>Chordata</taxon>
        <taxon>Craniata</taxon>
        <taxon>Vertebrata</taxon>
        <taxon>Euteleostomi</taxon>
        <taxon>Mammalia</taxon>
        <taxon>Eutheria</taxon>
        <taxon>Euarchontoglires</taxon>
        <taxon>Scandentia</taxon>
        <taxon>Tupaiidae</taxon>
        <taxon>Tupaia</taxon>
    </lineage>
</organism>
<dbReference type="Proteomes" id="UP000011518">
    <property type="component" value="Unassembled WGS sequence"/>
</dbReference>
<dbReference type="GO" id="GO:0016274">
    <property type="term" value="F:protein-arginine N-methyltransferase activity"/>
    <property type="evidence" value="ECO:0007669"/>
    <property type="project" value="InterPro"/>
</dbReference>
<dbReference type="InterPro" id="IPR029063">
    <property type="entry name" value="SAM-dependent_MTases_sf"/>
</dbReference>
<dbReference type="AlphaFoldDB" id="L9KQV5"/>
<dbReference type="GO" id="GO:0042054">
    <property type="term" value="F:histone methyltransferase activity"/>
    <property type="evidence" value="ECO:0007669"/>
    <property type="project" value="TreeGrafter"/>
</dbReference>
<proteinExistence type="predicted"/>
<reference evidence="3" key="1">
    <citation type="submission" date="2012-07" db="EMBL/GenBank/DDBJ databases">
        <title>Genome of the Chinese tree shrew, a rising model animal genetically related to primates.</title>
        <authorList>
            <person name="Zhang G."/>
            <person name="Fan Y."/>
            <person name="Yao Y."/>
            <person name="Huang Z."/>
        </authorList>
    </citation>
    <scope>NUCLEOTIDE SEQUENCE [LARGE SCALE GENOMIC DNA]</scope>
</reference>
<evidence type="ECO:0000313" key="2">
    <source>
        <dbReference type="EMBL" id="ELW65340.1"/>
    </source>
</evidence>
<reference evidence="3" key="2">
    <citation type="journal article" date="2013" name="Nat. Commun.">
        <title>Genome of the Chinese tree shrew.</title>
        <authorList>
            <person name="Fan Y."/>
            <person name="Huang Z.Y."/>
            <person name="Cao C.C."/>
            <person name="Chen C.S."/>
            <person name="Chen Y.X."/>
            <person name="Fan D.D."/>
            <person name="He J."/>
            <person name="Hou H.L."/>
            <person name="Hu L."/>
            <person name="Hu X.T."/>
            <person name="Jiang X.T."/>
            <person name="Lai R."/>
            <person name="Lang Y.S."/>
            <person name="Liang B."/>
            <person name="Liao S.G."/>
            <person name="Mu D."/>
            <person name="Ma Y.Y."/>
            <person name="Niu Y.Y."/>
            <person name="Sun X.Q."/>
            <person name="Xia J.Q."/>
            <person name="Xiao J."/>
            <person name="Xiong Z.Q."/>
            <person name="Xu L."/>
            <person name="Yang L."/>
            <person name="Zhang Y."/>
            <person name="Zhao W."/>
            <person name="Zhao X.D."/>
            <person name="Zheng Y.T."/>
            <person name="Zhou J.M."/>
            <person name="Zhu Y.B."/>
            <person name="Zhang G.J."/>
            <person name="Wang J."/>
            <person name="Yao Y.G."/>
        </authorList>
    </citation>
    <scope>NUCLEOTIDE SEQUENCE [LARGE SCALE GENOMIC DNA]</scope>
</reference>
<gene>
    <name evidence="2" type="ORF">TREES_T100014009</name>
</gene>
<protein>
    <submittedName>
        <fullName evidence="2">Protein arginine N-methyltransferase 2</fullName>
    </submittedName>
</protein>